<dbReference type="RefSeq" id="WP_132295989.1">
    <property type="nucleotide sequence ID" value="NZ_SKBM01000036.1"/>
</dbReference>
<organism evidence="2 3">
    <name type="scientific">Roseicella aquatilis</name>
    <dbReference type="NCBI Taxonomy" id="2527868"/>
    <lineage>
        <taxon>Bacteria</taxon>
        <taxon>Pseudomonadati</taxon>
        <taxon>Pseudomonadota</taxon>
        <taxon>Alphaproteobacteria</taxon>
        <taxon>Acetobacterales</taxon>
        <taxon>Roseomonadaceae</taxon>
        <taxon>Roseicella</taxon>
    </lineage>
</organism>
<evidence type="ECO:0000256" key="1">
    <source>
        <dbReference type="SAM" id="MobiDB-lite"/>
    </source>
</evidence>
<dbReference type="EMBL" id="SKBM01000036">
    <property type="protein sequence ID" value="TCZ53886.1"/>
    <property type="molecule type" value="Genomic_DNA"/>
</dbReference>
<gene>
    <name evidence="2" type="ORF">EXY23_24060</name>
</gene>
<sequence length="75" mass="7725">MSDLSAGVILGEIGTDIRRSPSPLSTTGGVRRVEAGRIVVVKGHNLPFGTGRHPGRTDNNPVRLAARPGPAACAL</sequence>
<protein>
    <submittedName>
        <fullName evidence="2">Uncharacterized protein</fullName>
    </submittedName>
</protein>
<evidence type="ECO:0000313" key="2">
    <source>
        <dbReference type="EMBL" id="TCZ53886.1"/>
    </source>
</evidence>
<dbReference type="Proteomes" id="UP000295023">
    <property type="component" value="Unassembled WGS sequence"/>
</dbReference>
<feature type="region of interest" description="Disordered" evidence="1">
    <location>
        <begin position="46"/>
        <end position="75"/>
    </location>
</feature>
<comment type="caution">
    <text evidence="2">The sequence shown here is derived from an EMBL/GenBank/DDBJ whole genome shotgun (WGS) entry which is preliminary data.</text>
</comment>
<proteinExistence type="predicted"/>
<name>A0A4R4D4Z7_9PROT</name>
<reference evidence="2 3" key="1">
    <citation type="submission" date="2019-03" db="EMBL/GenBank/DDBJ databases">
        <title>Paracraurococcus aquatilis NE82 genome sequence.</title>
        <authorList>
            <person name="Zhao Y."/>
            <person name="Du Z."/>
        </authorList>
    </citation>
    <scope>NUCLEOTIDE SEQUENCE [LARGE SCALE GENOMIC DNA]</scope>
    <source>
        <strain evidence="2 3">NE82</strain>
    </source>
</reference>
<accession>A0A4R4D4Z7</accession>
<keyword evidence="3" id="KW-1185">Reference proteome</keyword>
<dbReference type="AlphaFoldDB" id="A0A4R4D4Z7"/>
<evidence type="ECO:0000313" key="3">
    <source>
        <dbReference type="Proteomes" id="UP000295023"/>
    </source>
</evidence>